<dbReference type="AlphaFoldDB" id="A0A225MAF6"/>
<keyword evidence="2" id="KW-1185">Reference proteome</keyword>
<dbReference type="OrthoDB" id="165281at2"/>
<accession>A0A225MAF6</accession>
<dbReference type="Proteomes" id="UP000214603">
    <property type="component" value="Unassembled WGS sequence"/>
</dbReference>
<dbReference type="Gene3D" id="3.30.390.50">
    <property type="entry name" value="CO dehydrogenase flavoprotein, C-terminal domain"/>
    <property type="match status" value="1"/>
</dbReference>
<protein>
    <submittedName>
        <fullName evidence="1">Biotin--protein ligase</fullName>
    </submittedName>
</protein>
<evidence type="ECO:0000313" key="2">
    <source>
        <dbReference type="Proteomes" id="UP000214603"/>
    </source>
</evidence>
<evidence type="ECO:0000313" key="1">
    <source>
        <dbReference type="EMBL" id="OWT58285.1"/>
    </source>
</evidence>
<dbReference type="EMBL" id="NJIH01000008">
    <property type="protein sequence ID" value="OWT58285.1"/>
    <property type="molecule type" value="Genomic_DNA"/>
</dbReference>
<reference evidence="2" key="1">
    <citation type="submission" date="2017-06" db="EMBL/GenBank/DDBJ databases">
        <title>Herbaspirillum phytohormonus sp. nov., isolated from the root nodule of Robinia pseudoacacia in lead-zinc mine.</title>
        <authorList>
            <person name="Fan M."/>
            <person name="Lin Y."/>
        </authorList>
    </citation>
    <scope>NUCLEOTIDE SEQUENCE [LARGE SCALE GENOMIC DNA]</scope>
    <source>
        <strain evidence="2">SC-089</strain>
    </source>
</reference>
<comment type="caution">
    <text evidence="1">The sequence shown here is derived from an EMBL/GenBank/DDBJ whole genome shotgun (WGS) entry which is preliminary data.</text>
</comment>
<name>A0A225MAF6_9BURK</name>
<dbReference type="GO" id="GO:0016874">
    <property type="term" value="F:ligase activity"/>
    <property type="evidence" value="ECO:0007669"/>
    <property type="project" value="UniProtKB-KW"/>
</dbReference>
<sequence length="103" mass="10777">MIRQDDTGVEALRHGEYKIPGGKLVVVDLRVAQGRLRDVQLSGDFFLEPPEVLDAINAALVGLPSDAGATALEAAVRAALGPDVVMYGITVEGIAVVVQRALA</sequence>
<keyword evidence="1" id="KW-0436">Ligase</keyword>
<organism evidence="1 2">
    <name type="scientific">Candidimonas nitroreducens</name>
    <dbReference type="NCBI Taxonomy" id="683354"/>
    <lineage>
        <taxon>Bacteria</taxon>
        <taxon>Pseudomonadati</taxon>
        <taxon>Pseudomonadota</taxon>
        <taxon>Betaproteobacteria</taxon>
        <taxon>Burkholderiales</taxon>
        <taxon>Alcaligenaceae</taxon>
        <taxon>Candidimonas</taxon>
    </lineage>
</organism>
<gene>
    <name evidence="1" type="ORF">CEY11_14940</name>
</gene>
<dbReference type="RefSeq" id="WP_088604196.1">
    <property type="nucleotide sequence ID" value="NZ_NJIH01000008.1"/>
</dbReference>
<proteinExistence type="predicted"/>